<feature type="transmembrane region" description="Helical" evidence="6">
    <location>
        <begin position="78"/>
        <end position="99"/>
    </location>
</feature>
<keyword evidence="9" id="KW-1185">Reference proteome</keyword>
<comment type="caution">
    <text evidence="8">The sequence shown here is derived from an EMBL/GenBank/DDBJ whole genome shotgun (WGS) entry which is preliminary data.</text>
</comment>
<evidence type="ECO:0000313" key="9">
    <source>
        <dbReference type="Proteomes" id="UP000294558"/>
    </source>
</evidence>
<feature type="transmembrane region" description="Helical" evidence="6">
    <location>
        <begin position="105"/>
        <end position="128"/>
    </location>
</feature>
<sequence>MSRPSHLDHRRAIALAVLVTVLWSSSWVLIRFGLDDADLPPITFAGLRYGLAAIVLWASLAVRARRGDALPRPSRRDLAAYAALGLVFYGVTQGAQFVAIDRQPAATTSLLLSLTPLIVAGVGVVALGETVTRRQIVGALLVVGGAALYLAGDLGATTVGLVAAGIGLAANATSSIAGRSVNRRSTSSPLVVTTVSMTVGAISLIVVGLVIDGAPTLSGEAIAIVGWLAVVNTALAFTLWNVSLRSLTAVESAGINNLMLVQIALLAWLFLDEAPGAFGLVGIVVVSAGVFLTQTRPH</sequence>
<evidence type="ECO:0000259" key="7">
    <source>
        <dbReference type="Pfam" id="PF00892"/>
    </source>
</evidence>
<organism evidence="8 9">
    <name type="scientific">Ilumatobacter fluminis</name>
    <dbReference type="NCBI Taxonomy" id="467091"/>
    <lineage>
        <taxon>Bacteria</taxon>
        <taxon>Bacillati</taxon>
        <taxon>Actinomycetota</taxon>
        <taxon>Acidimicrobiia</taxon>
        <taxon>Acidimicrobiales</taxon>
        <taxon>Ilumatobacteraceae</taxon>
        <taxon>Ilumatobacter</taxon>
    </lineage>
</organism>
<protein>
    <submittedName>
        <fullName evidence="8">Drug/metabolite transporter (DMT)-like permease</fullName>
    </submittedName>
</protein>
<evidence type="ECO:0000256" key="2">
    <source>
        <dbReference type="ARBA" id="ARBA00007362"/>
    </source>
</evidence>
<comment type="similarity">
    <text evidence="2">Belongs to the EamA transporter family.</text>
</comment>
<dbReference type="InterPro" id="IPR050638">
    <property type="entry name" value="AA-Vitamin_Transporters"/>
</dbReference>
<evidence type="ECO:0000256" key="3">
    <source>
        <dbReference type="ARBA" id="ARBA00022692"/>
    </source>
</evidence>
<dbReference type="PANTHER" id="PTHR32322">
    <property type="entry name" value="INNER MEMBRANE TRANSPORTER"/>
    <property type="match status" value="1"/>
</dbReference>
<feature type="domain" description="EamA" evidence="7">
    <location>
        <begin position="166"/>
        <end position="293"/>
    </location>
</feature>
<evidence type="ECO:0000256" key="4">
    <source>
        <dbReference type="ARBA" id="ARBA00022989"/>
    </source>
</evidence>
<gene>
    <name evidence="8" type="ORF">BDK89_1521</name>
</gene>
<dbReference type="InterPro" id="IPR000620">
    <property type="entry name" value="EamA_dom"/>
</dbReference>
<dbReference type="Pfam" id="PF00892">
    <property type="entry name" value="EamA"/>
    <property type="match status" value="2"/>
</dbReference>
<feature type="transmembrane region" description="Helical" evidence="6">
    <location>
        <begin position="135"/>
        <end position="152"/>
    </location>
</feature>
<feature type="domain" description="EamA" evidence="7">
    <location>
        <begin position="12"/>
        <end position="149"/>
    </location>
</feature>
<feature type="transmembrane region" description="Helical" evidence="6">
    <location>
        <begin position="12"/>
        <end position="30"/>
    </location>
</feature>
<keyword evidence="5 6" id="KW-0472">Membrane</keyword>
<name>A0A4R7HYR4_9ACTN</name>
<feature type="transmembrane region" description="Helical" evidence="6">
    <location>
        <begin position="42"/>
        <end position="62"/>
    </location>
</feature>
<dbReference type="OrthoDB" id="3696354at2"/>
<feature type="transmembrane region" description="Helical" evidence="6">
    <location>
        <begin position="223"/>
        <end position="242"/>
    </location>
</feature>
<accession>A0A4R7HYR4</accession>
<feature type="transmembrane region" description="Helical" evidence="6">
    <location>
        <begin position="190"/>
        <end position="211"/>
    </location>
</feature>
<feature type="transmembrane region" description="Helical" evidence="6">
    <location>
        <begin position="158"/>
        <end position="178"/>
    </location>
</feature>
<reference evidence="8 9" key="1">
    <citation type="submission" date="2019-03" db="EMBL/GenBank/DDBJ databases">
        <title>Sequencing the genomes of 1000 actinobacteria strains.</title>
        <authorList>
            <person name="Klenk H.-P."/>
        </authorList>
    </citation>
    <scope>NUCLEOTIDE SEQUENCE [LARGE SCALE GENOMIC DNA]</scope>
    <source>
        <strain evidence="8 9">DSM 18936</strain>
    </source>
</reference>
<dbReference type="PANTHER" id="PTHR32322:SF2">
    <property type="entry name" value="EAMA DOMAIN-CONTAINING PROTEIN"/>
    <property type="match status" value="1"/>
</dbReference>
<proteinExistence type="inferred from homology"/>
<feature type="transmembrane region" description="Helical" evidence="6">
    <location>
        <begin position="254"/>
        <end position="271"/>
    </location>
</feature>
<dbReference type="RefSeq" id="WP_133868352.1">
    <property type="nucleotide sequence ID" value="NZ_SOAU01000001.1"/>
</dbReference>
<evidence type="ECO:0000256" key="1">
    <source>
        <dbReference type="ARBA" id="ARBA00004141"/>
    </source>
</evidence>
<keyword evidence="4 6" id="KW-1133">Transmembrane helix</keyword>
<dbReference type="InterPro" id="IPR037185">
    <property type="entry name" value="EmrE-like"/>
</dbReference>
<keyword evidence="3 6" id="KW-0812">Transmembrane</keyword>
<dbReference type="EMBL" id="SOAU01000001">
    <property type="protein sequence ID" value="TDT15940.1"/>
    <property type="molecule type" value="Genomic_DNA"/>
</dbReference>
<evidence type="ECO:0000256" key="5">
    <source>
        <dbReference type="ARBA" id="ARBA00023136"/>
    </source>
</evidence>
<evidence type="ECO:0000313" key="8">
    <source>
        <dbReference type="EMBL" id="TDT15940.1"/>
    </source>
</evidence>
<dbReference type="SUPFAM" id="SSF103481">
    <property type="entry name" value="Multidrug resistance efflux transporter EmrE"/>
    <property type="match status" value="2"/>
</dbReference>
<dbReference type="Proteomes" id="UP000294558">
    <property type="component" value="Unassembled WGS sequence"/>
</dbReference>
<feature type="transmembrane region" description="Helical" evidence="6">
    <location>
        <begin position="277"/>
        <end position="293"/>
    </location>
</feature>
<dbReference type="GO" id="GO:0016020">
    <property type="term" value="C:membrane"/>
    <property type="evidence" value="ECO:0007669"/>
    <property type="project" value="UniProtKB-SubCell"/>
</dbReference>
<evidence type="ECO:0000256" key="6">
    <source>
        <dbReference type="SAM" id="Phobius"/>
    </source>
</evidence>
<dbReference type="AlphaFoldDB" id="A0A4R7HYR4"/>
<comment type="subcellular location">
    <subcellularLocation>
        <location evidence="1">Membrane</location>
        <topology evidence="1">Multi-pass membrane protein</topology>
    </subcellularLocation>
</comment>